<feature type="transmembrane region" description="Helical" evidence="14">
    <location>
        <begin position="546"/>
        <end position="567"/>
    </location>
</feature>
<feature type="transmembrane region" description="Helical" evidence="14">
    <location>
        <begin position="146"/>
        <end position="166"/>
    </location>
</feature>
<keyword evidence="8" id="KW-0067">ATP-binding</keyword>
<dbReference type="GO" id="GO:0005886">
    <property type="term" value="C:plasma membrane"/>
    <property type="evidence" value="ECO:0000318"/>
    <property type="project" value="GO_Central"/>
</dbReference>
<evidence type="ECO:0000256" key="5">
    <source>
        <dbReference type="ARBA" id="ARBA00022692"/>
    </source>
</evidence>
<keyword evidence="16" id="KW-1185">Reference proteome</keyword>
<evidence type="ECO:0000313" key="15">
    <source>
        <dbReference type="EnsemblMetazoa" id="PPA00790.1"/>
    </source>
</evidence>
<name>A0A2A6BQS5_PRIPA</name>
<dbReference type="GO" id="GO:0007189">
    <property type="term" value="P:adenylate cyclase-activating G protein-coupled receptor signaling pathway"/>
    <property type="evidence" value="ECO:0000318"/>
    <property type="project" value="GO_Central"/>
</dbReference>
<evidence type="ECO:0000256" key="14">
    <source>
        <dbReference type="SAM" id="Phobius"/>
    </source>
</evidence>
<keyword evidence="6" id="KW-0479">Metal-binding</keyword>
<comment type="subcellular location">
    <subcellularLocation>
        <location evidence="3">Membrane</location>
        <topology evidence="3">Multi-pass membrane protein</topology>
    </subcellularLocation>
</comment>
<dbReference type="Proteomes" id="UP000005239">
    <property type="component" value="Unassembled WGS sequence"/>
</dbReference>
<dbReference type="SMART" id="SM00044">
    <property type="entry name" value="CYCc"/>
    <property type="match status" value="1"/>
</dbReference>
<keyword evidence="12" id="KW-0456">Lyase</keyword>
<dbReference type="Gene3D" id="3.30.70.1230">
    <property type="entry name" value="Nucleotide cyclase"/>
    <property type="match status" value="2"/>
</dbReference>
<dbReference type="InterPro" id="IPR001054">
    <property type="entry name" value="A/G_cyclase"/>
</dbReference>
<dbReference type="GO" id="GO:0004383">
    <property type="term" value="F:guanylate cyclase activity"/>
    <property type="evidence" value="ECO:0007669"/>
    <property type="project" value="UniProtKB-EC"/>
</dbReference>
<dbReference type="GO" id="GO:0035556">
    <property type="term" value="P:intracellular signal transduction"/>
    <property type="evidence" value="ECO:0007669"/>
    <property type="project" value="InterPro"/>
</dbReference>
<feature type="region of interest" description="Disordered" evidence="13">
    <location>
        <begin position="457"/>
        <end position="490"/>
    </location>
</feature>
<keyword evidence="5 14" id="KW-0812">Transmembrane</keyword>
<feature type="transmembrane region" description="Helical" evidence="14">
    <location>
        <begin position="91"/>
        <end position="114"/>
    </location>
</feature>
<dbReference type="PANTHER" id="PTHR45627:SF26">
    <property type="entry name" value="ADENYLATE CYCLASE TYPE 1"/>
    <property type="match status" value="1"/>
</dbReference>
<dbReference type="GO" id="GO:2000114">
    <property type="term" value="P:regulation of establishment of cell polarity"/>
    <property type="evidence" value="ECO:0007669"/>
    <property type="project" value="EnsemblMetazoa"/>
</dbReference>
<evidence type="ECO:0000256" key="9">
    <source>
        <dbReference type="ARBA" id="ARBA00022842"/>
    </source>
</evidence>
<dbReference type="GO" id="GO:0006171">
    <property type="term" value="P:cAMP biosynthetic process"/>
    <property type="evidence" value="ECO:0000318"/>
    <property type="project" value="GO_Central"/>
</dbReference>
<evidence type="ECO:0000256" key="8">
    <source>
        <dbReference type="ARBA" id="ARBA00022840"/>
    </source>
</evidence>
<evidence type="ECO:0000313" key="16">
    <source>
        <dbReference type="Proteomes" id="UP000005239"/>
    </source>
</evidence>
<evidence type="ECO:0000256" key="1">
    <source>
        <dbReference type="ARBA" id="ARBA00001436"/>
    </source>
</evidence>
<evidence type="ECO:0000256" key="7">
    <source>
        <dbReference type="ARBA" id="ARBA00022741"/>
    </source>
</evidence>
<comment type="catalytic activity">
    <reaction evidence="2">
        <text>ATP = 3',5'-cyclic AMP + diphosphate</text>
        <dbReference type="Rhea" id="RHEA:15389"/>
        <dbReference type="ChEBI" id="CHEBI:30616"/>
        <dbReference type="ChEBI" id="CHEBI:33019"/>
        <dbReference type="ChEBI" id="CHEBI:58165"/>
        <dbReference type="EC" id="4.6.1.1"/>
    </reaction>
</comment>
<feature type="compositionally biased region" description="Low complexity" evidence="13">
    <location>
        <begin position="474"/>
        <end position="490"/>
    </location>
</feature>
<feature type="region of interest" description="Disordered" evidence="13">
    <location>
        <begin position="1260"/>
        <end position="1295"/>
    </location>
</feature>
<evidence type="ECO:0000256" key="11">
    <source>
        <dbReference type="ARBA" id="ARBA00023136"/>
    </source>
</evidence>
<evidence type="ECO:0000256" key="12">
    <source>
        <dbReference type="ARBA" id="ARBA00023239"/>
    </source>
</evidence>
<feature type="compositionally biased region" description="Polar residues" evidence="13">
    <location>
        <begin position="1171"/>
        <end position="1180"/>
    </location>
</feature>
<evidence type="ECO:0000256" key="13">
    <source>
        <dbReference type="SAM" id="MobiDB-lite"/>
    </source>
</evidence>
<feature type="transmembrane region" description="Helical" evidence="14">
    <location>
        <begin position="121"/>
        <end position="140"/>
    </location>
</feature>
<dbReference type="Pfam" id="PF00211">
    <property type="entry name" value="Guanylate_cyc"/>
    <property type="match status" value="2"/>
</dbReference>
<evidence type="ECO:0000256" key="10">
    <source>
        <dbReference type="ARBA" id="ARBA00022989"/>
    </source>
</evidence>
<evidence type="ECO:0000256" key="3">
    <source>
        <dbReference type="ARBA" id="ARBA00004141"/>
    </source>
</evidence>
<sequence length="1338" mass="147809">MGKSSGGGRFGSDCLEETYSSWRLSRSRTRPILISTAVIAIIRCIVTAPQWRALRAGLTALAAITVLVADWRGDRARTAKAACFLVLTIDFLLAVPTIDAVLPLITLTLAAYALLHYPIRLLALITGSMAALFILVYTWFVRPLLLNELLSLVIVLVWTTLVAIYANVSIDRLARGAFLSARNAIDGETAAEEQGKRMNRLLSSFLPDHLIHSASQQISSLSPTLYAEHYHQAFNYGFEERGILKRVSFVYARIIGLESVLSSCSPHDAARLLRELEARVTIASRARGCARITSDGVAVVAGVPHAMDPAHAERALGFARDLTALISSFRDATTADVTASAVITTGSVSAGVIGQAKWHYDVIGPAVDEALRLYGRIGGQPGIWVDEQTRRILLSRGETIQQTGQCWRVAEGPYPVSPIAGDLCFPVNKRFSLVTVPQAVNRLLQTLIAAERAKQGGGGTLVPGHRKRIRPSDGNNNQNGANAATANSNGTIEGKRGGILRVRESGCGWAGTVWGPRRNSSLIDPLTLRFRNAHLEQEYHKEMDRWLIPALAISIFFLVVYGLYHMLVMPRLITSLALIIVSLAMMFFILLMLYIDYFHSFSQFITRTSAGHSVTILLIMAVVLLCGVVNTFSCPSTSSASSLIPPPREPDVCRTPHFSAFSFALFFLTSTVFVRFSCLLHFVVLLISLLIYTLQIVFAHPPIGSVSFGVEFDLIAGLIQLCSVILILTREYEQLMRLDFLSAVKCSQECTVAENVRALCGQIQLNIVPPHLASWLAGRQKEAAHGEVLQHVHHTLGIAYISLEGLPLYGEQGINLLNYIFSYFDQILPEYKGIEKVKSWNRYYVLAAGLLPDSHNVEEAPRTIGDLLHTLALFVINATQYATQKQFEVTVGMDCGSVLSVLCDAEKPQFDLWGDTLERAKMLCDRSATHGRISVSEEIFLALRPRSFIFSKHPTKVMDGLSSYILHCDEVASATEDEDSDGSGRASKLTHSEAPSKYPDGMNIMEAIQHHHLDMTSSMASSYASELRSLGGGEGGETDSEIEWITPETAQEGFRQAYSEYETDGSRAVSRASSRNDNTPRRKRLRGLKGSLPRLTGWLRRTTSGGEGLARDEEECRDAANDNLTSSYASLEPTATERLDEAARRVDRMLRELQQFGETVLPSTPREEQPFPTTIGSTRSMLRPGSSACHTEYDNDSDAGPGYASVTRSRPTKRQTRAALAARTRRLRDASVSSIELEPLHKNWRSGYSIGYEDEYERVTGSEMETDDEEGQRLGEYSSSSRFQPMQVEDEVDVEEENARQLDFANLLEAEQLRALSRDIRKNFGDFQLASFDDERQV</sequence>
<keyword evidence="7" id="KW-0547">Nucleotide-binding</keyword>
<feature type="region of interest" description="Disordered" evidence="13">
    <location>
        <begin position="975"/>
        <end position="1000"/>
    </location>
</feature>
<dbReference type="InterPro" id="IPR029787">
    <property type="entry name" value="Nucleotide_cyclase"/>
</dbReference>
<dbReference type="PANTHER" id="PTHR45627">
    <property type="entry name" value="ADENYLATE CYCLASE TYPE 1"/>
    <property type="match status" value="1"/>
</dbReference>
<dbReference type="GO" id="GO:0046872">
    <property type="term" value="F:metal ion binding"/>
    <property type="evidence" value="ECO:0007669"/>
    <property type="project" value="UniProtKB-KW"/>
</dbReference>
<dbReference type="GO" id="GO:0005524">
    <property type="term" value="F:ATP binding"/>
    <property type="evidence" value="ECO:0007669"/>
    <property type="project" value="UniProtKB-KW"/>
</dbReference>
<feature type="transmembrane region" description="Helical" evidence="14">
    <location>
        <begin position="573"/>
        <end position="595"/>
    </location>
</feature>
<accession>A0A8R1Y6V6</accession>
<evidence type="ECO:0000256" key="2">
    <source>
        <dbReference type="ARBA" id="ARBA00001593"/>
    </source>
</evidence>
<dbReference type="EnsemblMetazoa" id="PPA00790.1">
    <property type="protein sequence ID" value="PPA00790.1"/>
    <property type="gene ID" value="WBGene00090344"/>
</dbReference>
<dbReference type="PROSITE" id="PS50125">
    <property type="entry name" value="GUANYLATE_CYCLASE_2"/>
    <property type="match status" value="2"/>
</dbReference>
<feature type="transmembrane region" description="Helical" evidence="14">
    <location>
        <begin position="679"/>
        <end position="700"/>
    </location>
</feature>
<dbReference type="CDD" id="cd07302">
    <property type="entry name" value="CHD"/>
    <property type="match status" value="1"/>
</dbReference>
<feature type="region of interest" description="Disordered" evidence="13">
    <location>
        <begin position="1162"/>
        <end position="1216"/>
    </location>
</feature>
<evidence type="ECO:0000256" key="6">
    <source>
        <dbReference type="ARBA" id="ARBA00022723"/>
    </source>
</evidence>
<comment type="catalytic activity">
    <reaction evidence="1">
        <text>GTP = 3',5'-cyclic GMP + diphosphate</text>
        <dbReference type="Rhea" id="RHEA:13665"/>
        <dbReference type="ChEBI" id="CHEBI:33019"/>
        <dbReference type="ChEBI" id="CHEBI:37565"/>
        <dbReference type="ChEBI" id="CHEBI:57746"/>
        <dbReference type="EC" id="4.6.1.2"/>
    </reaction>
</comment>
<keyword evidence="9" id="KW-0460">Magnesium</keyword>
<evidence type="ECO:0000256" key="4">
    <source>
        <dbReference type="ARBA" id="ARBA00012201"/>
    </source>
</evidence>
<dbReference type="EC" id="4.6.1.1" evidence="4"/>
<keyword evidence="11 14" id="KW-0472">Membrane</keyword>
<reference evidence="15" key="2">
    <citation type="submission" date="2022-06" db="UniProtKB">
        <authorList>
            <consortium name="EnsemblMetazoa"/>
        </authorList>
    </citation>
    <scope>IDENTIFICATION</scope>
    <source>
        <strain evidence="15">PS312</strain>
    </source>
</reference>
<dbReference type="GO" id="GO:0004016">
    <property type="term" value="F:adenylate cyclase activity"/>
    <property type="evidence" value="ECO:0000318"/>
    <property type="project" value="GO_Central"/>
</dbReference>
<accession>A0A2A6BQS5</accession>
<dbReference type="OrthoDB" id="5867840at2759"/>
<reference evidence="16" key="1">
    <citation type="journal article" date="2008" name="Nat. Genet.">
        <title>The Pristionchus pacificus genome provides a unique perspective on nematode lifestyle and parasitism.</title>
        <authorList>
            <person name="Dieterich C."/>
            <person name="Clifton S.W."/>
            <person name="Schuster L.N."/>
            <person name="Chinwalla A."/>
            <person name="Delehaunty K."/>
            <person name="Dinkelacker I."/>
            <person name="Fulton L."/>
            <person name="Fulton R."/>
            <person name="Godfrey J."/>
            <person name="Minx P."/>
            <person name="Mitreva M."/>
            <person name="Roeseler W."/>
            <person name="Tian H."/>
            <person name="Witte H."/>
            <person name="Yang S.P."/>
            <person name="Wilson R.K."/>
            <person name="Sommer R.J."/>
        </authorList>
    </citation>
    <scope>NUCLEOTIDE SEQUENCE [LARGE SCALE GENOMIC DNA]</scope>
    <source>
        <strain evidence="16">PS312</strain>
    </source>
</reference>
<keyword evidence="10 14" id="KW-1133">Transmembrane helix</keyword>
<feature type="region of interest" description="Disordered" evidence="13">
    <location>
        <begin position="1061"/>
        <end position="1087"/>
    </location>
</feature>
<protein>
    <recommendedName>
        <fullName evidence="4">adenylate cyclase</fullName>
        <ecNumber evidence="4">4.6.1.1</ecNumber>
    </recommendedName>
</protein>
<gene>
    <name evidence="15" type="primary">WBGene00090344</name>
</gene>
<dbReference type="SUPFAM" id="SSF55073">
    <property type="entry name" value="Nucleotide cyclase"/>
    <property type="match status" value="2"/>
</dbReference>
<feature type="transmembrane region" description="Helical" evidence="14">
    <location>
        <begin position="616"/>
        <end position="638"/>
    </location>
</feature>
<proteinExistence type="predicted"/>
<organism evidence="15 16">
    <name type="scientific">Pristionchus pacificus</name>
    <name type="common">Parasitic nematode worm</name>
    <dbReference type="NCBI Taxonomy" id="54126"/>
    <lineage>
        <taxon>Eukaryota</taxon>
        <taxon>Metazoa</taxon>
        <taxon>Ecdysozoa</taxon>
        <taxon>Nematoda</taxon>
        <taxon>Chromadorea</taxon>
        <taxon>Rhabditida</taxon>
        <taxon>Rhabditina</taxon>
        <taxon>Diplogasteromorpha</taxon>
        <taxon>Diplogasteroidea</taxon>
        <taxon>Neodiplogasteridae</taxon>
        <taxon>Pristionchus</taxon>
    </lineage>
</organism>